<comment type="catalytic activity">
    <reaction evidence="1">
        <text>Exonucleolytic cleavage in the 3'- to 5'-direction to yield nucleoside 5'-phosphates.</text>
        <dbReference type="EC" id="3.1.11.2"/>
    </reaction>
</comment>
<keyword evidence="7 9" id="KW-0460">Magnesium</keyword>
<feature type="binding site" evidence="9">
    <location>
        <position position="82"/>
    </location>
    <ligand>
        <name>Mg(2+)</name>
        <dbReference type="ChEBI" id="CHEBI:18420"/>
        <label>1</label>
    </ligand>
</feature>
<dbReference type="GO" id="GO:0046872">
    <property type="term" value="F:metal ion binding"/>
    <property type="evidence" value="ECO:0007669"/>
    <property type="project" value="UniProtKB-KW"/>
</dbReference>
<dbReference type="GO" id="GO:0003906">
    <property type="term" value="F:DNA-(apurinic or apyrimidinic site) endonuclease activity"/>
    <property type="evidence" value="ECO:0007669"/>
    <property type="project" value="TreeGrafter"/>
</dbReference>
<keyword evidence="13" id="KW-1185">Reference proteome</keyword>
<reference evidence="12" key="2">
    <citation type="submission" date="2025-08" db="UniProtKB">
        <authorList>
            <consortium name="Ensembl"/>
        </authorList>
    </citation>
    <scope>IDENTIFICATION</scope>
</reference>
<dbReference type="InterPro" id="IPR004808">
    <property type="entry name" value="AP_endonuc_1"/>
</dbReference>
<keyword evidence="4 9" id="KW-0479">Metal-binding</keyword>
<evidence type="ECO:0000256" key="7">
    <source>
        <dbReference type="ARBA" id="ARBA00022842"/>
    </source>
</evidence>
<sequence>MLFCQVGGSGNHSTLCFSRLLVIFFCTLFSAAPVFLHFQCGTMGSRLNFVSWNVKGLNHPVKRRKVLSHIKQFKAAVVFLQETHLRDSDNSRLMSRWAGQHFHSTFQAKARGVSILIDQNIPFEEHNVISDTSGRYVFVSGKLCNTKVVLANIYAPDIDNVAFFQRAFSLLPDLSSYS</sequence>
<keyword evidence="10" id="KW-0812">Transmembrane</keyword>
<evidence type="ECO:0000313" key="13">
    <source>
        <dbReference type="Proteomes" id="UP000265100"/>
    </source>
</evidence>
<keyword evidence="6" id="KW-0378">Hydrolase</keyword>
<dbReference type="AlphaFoldDB" id="A0AAX7U0C5"/>
<evidence type="ECO:0000256" key="1">
    <source>
        <dbReference type="ARBA" id="ARBA00000493"/>
    </source>
</evidence>
<feature type="binding site" evidence="9">
    <location>
        <position position="53"/>
    </location>
    <ligand>
        <name>Mg(2+)</name>
        <dbReference type="ChEBI" id="CHEBI:18420"/>
        <label>1</label>
    </ligand>
</feature>
<comment type="similarity">
    <text evidence="2">Belongs to the DNA repair enzymes AP/ExoA family.</text>
</comment>
<reference evidence="12" key="3">
    <citation type="submission" date="2025-09" db="UniProtKB">
        <authorList>
            <consortium name="Ensembl"/>
        </authorList>
    </citation>
    <scope>IDENTIFICATION</scope>
</reference>
<dbReference type="SUPFAM" id="SSF56219">
    <property type="entry name" value="DNase I-like"/>
    <property type="match status" value="1"/>
</dbReference>
<evidence type="ECO:0000256" key="2">
    <source>
        <dbReference type="ARBA" id="ARBA00007092"/>
    </source>
</evidence>
<dbReference type="GO" id="GO:0008081">
    <property type="term" value="F:phosphoric diester hydrolase activity"/>
    <property type="evidence" value="ECO:0007669"/>
    <property type="project" value="TreeGrafter"/>
</dbReference>
<keyword evidence="10" id="KW-0472">Membrane</keyword>
<evidence type="ECO:0000256" key="5">
    <source>
        <dbReference type="ARBA" id="ARBA00022763"/>
    </source>
</evidence>
<evidence type="ECO:0000256" key="3">
    <source>
        <dbReference type="ARBA" id="ARBA00012115"/>
    </source>
</evidence>
<dbReference type="GeneTree" id="ENSGT01140000282594"/>
<dbReference type="PANTHER" id="PTHR22748:SF4">
    <property type="entry name" value="DNA-(APURINIC OR APYRIMIDINIC SITE) ENDONUCLEASE 2"/>
    <property type="match status" value="1"/>
</dbReference>
<dbReference type="Gene3D" id="3.60.10.10">
    <property type="entry name" value="Endonuclease/exonuclease/phosphatase"/>
    <property type="match status" value="1"/>
</dbReference>
<feature type="transmembrane region" description="Helical" evidence="10">
    <location>
        <begin position="20"/>
        <end position="38"/>
    </location>
</feature>
<dbReference type="PANTHER" id="PTHR22748">
    <property type="entry name" value="AP ENDONUCLEASE"/>
    <property type="match status" value="1"/>
</dbReference>
<evidence type="ECO:0000256" key="4">
    <source>
        <dbReference type="ARBA" id="ARBA00022723"/>
    </source>
</evidence>
<keyword evidence="5" id="KW-0227">DNA damage</keyword>
<reference evidence="12" key="1">
    <citation type="submission" date="2018-05" db="EMBL/GenBank/DDBJ databases">
        <authorList>
            <person name="Datahose"/>
        </authorList>
    </citation>
    <scope>NUCLEOTIDE SEQUENCE</scope>
</reference>
<accession>A0AAX7U0C5</accession>
<dbReference type="GO" id="GO:0008311">
    <property type="term" value="F:double-stranded DNA 3'-5' DNA exonuclease activity"/>
    <property type="evidence" value="ECO:0007669"/>
    <property type="project" value="UniProtKB-EC"/>
</dbReference>
<organism evidence="12 13">
    <name type="scientific">Astatotilapia calliptera</name>
    <name type="common">Eastern happy</name>
    <name type="synonym">Chromis callipterus</name>
    <dbReference type="NCBI Taxonomy" id="8154"/>
    <lineage>
        <taxon>Eukaryota</taxon>
        <taxon>Metazoa</taxon>
        <taxon>Chordata</taxon>
        <taxon>Craniata</taxon>
        <taxon>Vertebrata</taxon>
        <taxon>Euteleostomi</taxon>
        <taxon>Actinopterygii</taxon>
        <taxon>Neopterygii</taxon>
        <taxon>Teleostei</taxon>
        <taxon>Neoteleostei</taxon>
        <taxon>Acanthomorphata</taxon>
        <taxon>Ovalentaria</taxon>
        <taxon>Cichlomorphae</taxon>
        <taxon>Cichliformes</taxon>
        <taxon>Cichlidae</taxon>
        <taxon>African cichlids</taxon>
        <taxon>Pseudocrenilabrinae</taxon>
        <taxon>Haplochromini</taxon>
        <taxon>Astatotilapia</taxon>
    </lineage>
</organism>
<dbReference type="Ensembl" id="ENSACLT00000082104.1">
    <property type="protein sequence ID" value="ENSACLP00000062719.1"/>
    <property type="gene ID" value="ENSACLG00000035388.1"/>
</dbReference>
<feature type="domain" description="Endonuclease/exonuclease/phosphatase" evidence="11">
    <location>
        <begin position="50"/>
        <end position="151"/>
    </location>
</feature>
<comment type="cofactor">
    <cofactor evidence="9">
        <name>Mg(2+)</name>
        <dbReference type="ChEBI" id="CHEBI:18420"/>
    </cofactor>
    <cofactor evidence="9">
        <name>Mn(2+)</name>
        <dbReference type="ChEBI" id="CHEBI:29035"/>
    </cofactor>
    <text evidence="9">Probably binds two magnesium or manganese ions per subunit.</text>
</comment>
<name>A0AAX7U0C5_ASTCA</name>
<evidence type="ECO:0000313" key="12">
    <source>
        <dbReference type="Ensembl" id="ENSACLP00000062719.1"/>
    </source>
</evidence>
<dbReference type="GO" id="GO:0006284">
    <property type="term" value="P:base-excision repair"/>
    <property type="evidence" value="ECO:0007669"/>
    <property type="project" value="TreeGrafter"/>
</dbReference>
<keyword evidence="8" id="KW-0234">DNA repair</keyword>
<evidence type="ECO:0000256" key="8">
    <source>
        <dbReference type="ARBA" id="ARBA00023204"/>
    </source>
</evidence>
<evidence type="ECO:0000256" key="9">
    <source>
        <dbReference type="PIRSR" id="PIRSR604808-2"/>
    </source>
</evidence>
<proteinExistence type="inferred from homology"/>
<evidence type="ECO:0000259" key="11">
    <source>
        <dbReference type="Pfam" id="PF03372"/>
    </source>
</evidence>
<dbReference type="GO" id="GO:0005634">
    <property type="term" value="C:nucleus"/>
    <property type="evidence" value="ECO:0007669"/>
    <property type="project" value="TreeGrafter"/>
</dbReference>
<dbReference type="InterPro" id="IPR036691">
    <property type="entry name" value="Endo/exonu/phosph_ase_sf"/>
</dbReference>
<keyword evidence="9" id="KW-0464">Manganese</keyword>
<evidence type="ECO:0000256" key="6">
    <source>
        <dbReference type="ARBA" id="ARBA00022801"/>
    </source>
</evidence>
<keyword evidence="10" id="KW-1133">Transmembrane helix</keyword>
<dbReference type="Pfam" id="PF03372">
    <property type="entry name" value="Exo_endo_phos"/>
    <property type="match status" value="1"/>
</dbReference>
<evidence type="ECO:0000256" key="10">
    <source>
        <dbReference type="SAM" id="Phobius"/>
    </source>
</evidence>
<dbReference type="EC" id="3.1.11.2" evidence="3"/>
<dbReference type="InterPro" id="IPR005135">
    <property type="entry name" value="Endo/exonuclease/phosphatase"/>
</dbReference>
<dbReference type="Proteomes" id="UP000265100">
    <property type="component" value="Chromosome 3"/>
</dbReference>
<protein>
    <recommendedName>
        <fullName evidence="3">exodeoxyribonuclease III</fullName>
        <ecNumber evidence="3">3.1.11.2</ecNumber>
    </recommendedName>
</protein>